<feature type="compositionally biased region" description="Basic and acidic residues" evidence="2">
    <location>
        <begin position="1211"/>
        <end position="1228"/>
    </location>
</feature>
<feature type="compositionally biased region" description="Polar residues" evidence="2">
    <location>
        <begin position="1106"/>
        <end position="1124"/>
    </location>
</feature>
<protein>
    <recommendedName>
        <fullName evidence="3">Galectin domain-containing protein</fullName>
    </recommendedName>
</protein>
<dbReference type="Pfam" id="PF00337">
    <property type="entry name" value="Gal-bind_lectin"/>
    <property type="match status" value="1"/>
</dbReference>
<dbReference type="EMBL" id="OA885353">
    <property type="protein sequence ID" value="CAD7281945.1"/>
    <property type="molecule type" value="Genomic_DNA"/>
</dbReference>
<feature type="compositionally biased region" description="Polar residues" evidence="2">
    <location>
        <begin position="288"/>
        <end position="303"/>
    </location>
</feature>
<accession>A0A7R9GGQ6</accession>
<dbReference type="EMBL" id="CAJPEX010003316">
    <property type="protein sequence ID" value="CAG0922097.1"/>
    <property type="molecule type" value="Genomic_DNA"/>
</dbReference>
<feature type="compositionally biased region" description="Polar residues" evidence="2">
    <location>
        <begin position="1144"/>
        <end position="1161"/>
    </location>
</feature>
<feature type="domain" description="Galectin" evidence="3">
    <location>
        <begin position="549"/>
        <end position="644"/>
    </location>
</feature>
<dbReference type="Proteomes" id="UP000678499">
    <property type="component" value="Unassembled WGS sequence"/>
</dbReference>
<evidence type="ECO:0000256" key="1">
    <source>
        <dbReference type="ARBA" id="ARBA00022734"/>
    </source>
</evidence>
<organism evidence="4">
    <name type="scientific">Notodromas monacha</name>
    <dbReference type="NCBI Taxonomy" id="399045"/>
    <lineage>
        <taxon>Eukaryota</taxon>
        <taxon>Metazoa</taxon>
        <taxon>Ecdysozoa</taxon>
        <taxon>Arthropoda</taxon>
        <taxon>Crustacea</taxon>
        <taxon>Oligostraca</taxon>
        <taxon>Ostracoda</taxon>
        <taxon>Podocopa</taxon>
        <taxon>Podocopida</taxon>
        <taxon>Cypridocopina</taxon>
        <taxon>Cypridoidea</taxon>
        <taxon>Cyprididae</taxon>
        <taxon>Notodromas</taxon>
    </lineage>
</organism>
<name>A0A7R9GGQ6_9CRUS</name>
<feature type="region of interest" description="Disordered" evidence="2">
    <location>
        <begin position="855"/>
        <end position="874"/>
    </location>
</feature>
<evidence type="ECO:0000313" key="4">
    <source>
        <dbReference type="EMBL" id="CAD7281945.1"/>
    </source>
</evidence>
<feature type="region of interest" description="Disordered" evidence="2">
    <location>
        <begin position="977"/>
        <end position="1002"/>
    </location>
</feature>
<feature type="region of interest" description="Disordered" evidence="2">
    <location>
        <begin position="288"/>
        <end position="308"/>
    </location>
</feature>
<feature type="compositionally biased region" description="Low complexity" evidence="2">
    <location>
        <begin position="726"/>
        <end position="744"/>
    </location>
</feature>
<keyword evidence="1" id="KW-0430">Lectin</keyword>
<gene>
    <name evidence="4" type="ORF">NMOB1V02_LOCUS9579</name>
</gene>
<reference evidence="4" key="1">
    <citation type="submission" date="2020-11" db="EMBL/GenBank/DDBJ databases">
        <authorList>
            <person name="Tran Van P."/>
        </authorList>
    </citation>
    <scope>NUCLEOTIDE SEQUENCE</scope>
</reference>
<dbReference type="Gene3D" id="2.60.120.200">
    <property type="match status" value="2"/>
</dbReference>
<evidence type="ECO:0000313" key="5">
    <source>
        <dbReference type="Proteomes" id="UP000678499"/>
    </source>
</evidence>
<dbReference type="GO" id="GO:0030246">
    <property type="term" value="F:carbohydrate binding"/>
    <property type="evidence" value="ECO:0007669"/>
    <property type="project" value="UniProtKB-KW"/>
</dbReference>
<feature type="compositionally biased region" description="Basic and acidic residues" evidence="2">
    <location>
        <begin position="75"/>
        <end position="86"/>
    </location>
</feature>
<evidence type="ECO:0000256" key="2">
    <source>
        <dbReference type="SAM" id="MobiDB-lite"/>
    </source>
</evidence>
<feature type="region of interest" description="Disordered" evidence="2">
    <location>
        <begin position="75"/>
        <end position="97"/>
    </location>
</feature>
<dbReference type="InterPro" id="IPR001079">
    <property type="entry name" value="Galectin_CRD"/>
</dbReference>
<evidence type="ECO:0000259" key="3">
    <source>
        <dbReference type="Pfam" id="PF00337"/>
    </source>
</evidence>
<sequence>MLAPNRKCAICDCNFTPSGNSPVQRYCMRTGCEKFNLQQEKVHTTTDSGPRICREVQVENTANCRATMLSRDGDKTEETRFVHDSGDSNPNLSGTFGFSVSEKRRKKCLKEPLTTDESTLEPIDSRKPKCYITLPIELLGNDHDVDILRDSLLVREASGLHKISPHSHRKRFTGPRRHHHKRQIVLERVICIPGNDSWKRYVKDSQNEEDRLHEVRSRREKSGKLQQRIEKAPNVREMTEAERQFVKIHKSPSFPNLSSDHRKVDSNRNNFRSIEKRRFNSSARTIGKNASTTTCDTNPNTWKNESKREELSQILKQFLDKVLDAMENGQAMQGDASANDIKESASKTSTELCFEHHSTDVTNKLPENSAKVIEESETHCGEKLDTFNCIQQTDADTKPSAELRSTCNHEKRRSTTSISLPRATSKTELPKAIQKCDSETEKELSSKAFDFQPQEKSLNRCRELSGKSKSADTITGDRVNALCRGFHSNLPSSEESLMVKTKNLLEQSKAREEGLPVPKAPESLRMFSTRSKEGPRFWISEIRVNPGDNLYLSGTFQKSLSTVNSLPSNYCQFTLDLWKIQSPSPKSFAKDERVFFVEPVFQERKIVVGSEVDRNWRQETASGKCFPFEEGTFFKFVLHFKRDGLILKWFGVLEVKTVTPMQTTKSPSSKERVSTSSLKTLLAAYDRARPIKPSHESEDSLNLSGTFGFSVSDRRKGGHVVDTSVDESTTSSPSSTSSSSAYMKSTRRASGDSRPKRYVTVPLELLNDDHAVDLLRDSLKVHKSLAGKTRTRQRRSKRPGHRHEHKLVTEKIICDSERDGGDSRPKRYVTVPLELLNDDHAVDLLRDSLKVHKSLAGKTRARQRRSKRPGHRHEHKLVTEKIICDSERDGLEHIIVKTREDMDAADILRHVEWKRSLSSPKLENWAKISGKQPLNQERMLEHKPADILALMATPANAFSALAKREIRNNVDLFPSTKKRHKSMNIQSEKGHRKARTKSSPSKQQIDYHDIWLLHEIKKILKDFLMKSSITSNQKYLSRDTSPAIPIATENFTSHVYDSEGAPVAEDPKMAAIITRPFEHSPTKMSPEVSRSSKVSSPHLTSRKSPESLQQSGAERVFGSNSSKAHSPIINNKSSEKPSPENSSQKFASAHASSNKPNSPIVNNEPKEISNELSSQCPADLISKESKPEPDPEATSQLVEPVEKTFPSDQQSHVREITEKSKSADDVNENVRHSRLCRGFHSTLSSGNESKILTTAFRLNQASAGAASGMCFSSDNIVALGGADQQKGSTTDDFETALSSGRSSAKASISRGNWSEILETVPKSPQDLDMVPSVMSMTDGKTKSWITDVRLKPGDNVLLRGIFDGASEISESPTNPASYFTIDFWKIPVKTSPNSSKSLQRADRTFFLESVFSERKLWVGSNVDPGWRREVASGDDFAFEKGTAFKFVFYFKTDNFILKWTGVNGKGELICSYLSPVEETTHLRVTNCKELESALIFY</sequence>
<feature type="compositionally biased region" description="Low complexity" evidence="2">
    <location>
        <begin position="1085"/>
        <end position="1097"/>
    </location>
</feature>
<feature type="region of interest" description="Disordered" evidence="2">
    <location>
        <begin position="205"/>
        <end position="224"/>
    </location>
</feature>
<keyword evidence="5" id="KW-1185">Reference proteome</keyword>
<feature type="region of interest" description="Disordered" evidence="2">
    <location>
        <begin position="1077"/>
        <end position="1228"/>
    </location>
</feature>
<feature type="compositionally biased region" description="Polar residues" evidence="2">
    <location>
        <begin position="87"/>
        <end position="97"/>
    </location>
</feature>
<proteinExistence type="predicted"/>
<feature type="region of interest" description="Disordered" evidence="2">
    <location>
        <begin position="718"/>
        <end position="755"/>
    </location>
</feature>